<keyword evidence="2" id="KW-1185">Reference proteome</keyword>
<gene>
    <name evidence="1" type="ORF">LOK49_LG08G01476</name>
</gene>
<proteinExistence type="predicted"/>
<dbReference type="Proteomes" id="UP001060215">
    <property type="component" value="Chromosome 9"/>
</dbReference>
<accession>A0ACC0GWV9</accession>
<name>A0ACC0GWV9_9ERIC</name>
<reference evidence="1 2" key="1">
    <citation type="journal article" date="2022" name="Plant J.">
        <title>Chromosome-level genome of Camellia lanceoleosa provides a valuable resource for understanding genome evolution and self-incompatibility.</title>
        <authorList>
            <person name="Gong W."/>
            <person name="Xiao S."/>
            <person name="Wang L."/>
            <person name="Liao Z."/>
            <person name="Chang Y."/>
            <person name="Mo W."/>
            <person name="Hu G."/>
            <person name="Li W."/>
            <person name="Zhao G."/>
            <person name="Zhu H."/>
            <person name="Hu X."/>
            <person name="Ji K."/>
            <person name="Xiang X."/>
            <person name="Song Q."/>
            <person name="Yuan D."/>
            <person name="Jin S."/>
            <person name="Zhang L."/>
        </authorList>
    </citation>
    <scope>NUCLEOTIDE SEQUENCE [LARGE SCALE GENOMIC DNA]</scope>
    <source>
        <strain evidence="1">SQ_2022a</strain>
    </source>
</reference>
<protein>
    <submittedName>
        <fullName evidence="1">Uncharacterized protein</fullName>
    </submittedName>
</protein>
<comment type="caution">
    <text evidence="1">The sequence shown here is derived from an EMBL/GenBank/DDBJ whole genome shotgun (WGS) entry which is preliminary data.</text>
</comment>
<evidence type="ECO:0000313" key="1">
    <source>
        <dbReference type="EMBL" id="KAI8005504.1"/>
    </source>
</evidence>
<dbReference type="EMBL" id="CM045766">
    <property type="protein sequence ID" value="KAI8005504.1"/>
    <property type="molecule type" value="Genomic_DNA"/>
</dbReference>
<evidence type="ECO:0000313" key="2">
    <source>
        <dbReference type="Proteomes" id="UP001060215"/>
    </source>
</evidence>
<sequence length="88" mass="10453">MQKRLMLNTLQFNMSIPAPYVFLIRYLKAAQSDRKYEMLKFPSSFLAAATIYTAKCTIYGFKQWSKTCEWHTSYLEDQLLNVRCRVQL</sequence>
<organism evidence="1 2">
    <name type="scientific">Camellia lanceoleosa</name>
    <dbReference type="NCBI Taxonomy" id="1840588"/>
    <lineage>
        <taxon>Eukaryota</taxon>
        <taxon>Viridiplantae</taxon>
        <taxon>Streptophyta</taxon>
        <taxon>Embryophyta</taxon>
        <taxon>Tracheophyta</taxon>
        <taxon>Spermatophyta</taxon>
        <taxon>Magnoliopsida</taxon>
        <taxon>eudicotyledons</taxon>
        <taxon>Gunneridae</taxon>
        <taxon>Pentapetalae</taxon>
        <taxon>asterids</taxon>
        <taxon>Ericales</taxon>
        <taxon>Theaceae</taxon>
        <taxon>Camellia</taxon>
    </lineage>
</organism>